<dbReference type="EMBL" id="VYKL01000018">
    <property type="protein sequence ID" value="KAA9023899.1"/>
    <property type="molecule type" value="Genomic_DNA"/>
</dbReference>
<evidence type="ECO:0000313" key="1">
    <source>
        <dbReference type="EMBL" id="KAA9023899.1"/>
    </source>
</evidence>
<evidence type="ECO:0000313" key="2">
    <source>
        <dbReference type="Proteomes" id="UP000326671"/>
    </source>
</evidence>
<keyword evidence="2" id="KW-1185">Reference proteome</keyword>
<dbReference type="RefSeq" id="WP_150440299.1">
    <property type="nucleotide sequence ID" value="NZ_VYKL01000018.1"/>
</dbReference>
<reference evidence="1 2" key="1">
    <citation type="submission" date="2019-09" db="EMBL/GenBank/DDBJ databases">
        <title>Whole genome sequences of isolates from the Mars Exploration Rovers.</title>
        <authorList>
            <person name="Seuylemezian A."/>
            <person name="Vaishampayan P."/>
        </authorList>
    </citation>
    <scope>NUCLEOTIDE SEQUENCE [LARGE SCALE GENOMIC DNA]</scope>
    <source>
        <strain evidence="1 2">MER_TA_151</strain>
    </source>
</reference>
<name>A0A5J5HQD2_9BACI</name>
<accession>A0A5J5HQD2</accession>
<sequence length="73" mass="8919">MHAESMMEFDKRSGLPCWWKKGKEKFEEKFLDYYEEFDIFHTKDELVENYKMFPDSSLGHAFLTLSTLYFNNF</sequence>
<protein>
    <submittedName>
        <fullName evidence="1">Uncharacterized protein</fullName>
    </submittedName>
</protein>
<comment type="caution">
    <text evidence="1">The sequence shown here is derived from an EMBL/GenBank/DDBJ whole genome shotgun (WGS) entry which is preliminary data.</text>
</comment>
<organism evidence="1 2">
    <name type="scientific">Niallia endozanthoxylica</name>
    <dbReference type="NCBI Taxonomy" id="2036016"/>
    <lineage>
        <taxon>Bacteria</taxon>
        <taxon>Bacillati</taxon>
        <taxon>Bacillota</taxon>
        <taxon>Bacilli</taxon>
        <taxon>Bacillales</taxon>
        <taxon>Bacillaceae</taxon>
        <taxon>Niallia</taxon>
    </lineage>
</organism>
<gene>
    <name evidence="1" type="ORF">F4V44_12235</name>
</gene>
<dbReference type="AlphaFoldDB" id="A0A5J5HQD2"/>
<proteinExistence type="predicted"/>
<dbReference type="Proteomes" id="UP000326671">
    <property type="component" value="Unassembled WGS sequence"/>
</dbReference>